<dbReference type="SMART" id="SM00387">
    <property type="entry name" value="HATPase_c"/>
    <property type="match status" value="1"/>
</dbReference>
<dbReference type="InterPro" id="IPR003660">
    <property type="entry name" value="HAMP_dom"/>
</dbReference>
<evidence type="ECO:0000256" key="4">
    <source>
        <dbReference type="ARBA" id="ARBA00022475"/>
    </source>
</evidence>
<evidence type="ECO:0000256" key="14">
    <source>
        <dbReference type="ARBA" id="ARBA00064003"/>
    </source>
</evidence>
<keyword evidence="26" id="KW-1185">Reference proteome</keyword>
<feature type="domain" description="HPt" evidence="24">
    <location>
        <begin position="964"/>
        <end position="1057"/>
    </location>
</feature>
<dbReference type="FunFam" id="3.30.565.10:FF:000010">
    <property type="entry name" value="Sensor histidine kinase RcsC"/>
    <property type="match status" value="1"/>
</dbReference>
<keyword evidence="4" id="KW-1003">Cell membrane</keyword>
<dbReference type="AlphaFoldDB" id="A0A518HI97"/>
<evidence type="ECO:0000259" key="23">
    <source>
        <dbReference type="PROSITE" id="PS50885"/>
    </source>
</evidence>
<dbReference type="Pfam" id="PF00072">
    <property type="entry name" value="Response_reg"/>
    <property type="match status" value="2"/>
</dbReference>
<feature type="domain" description="Response regulatory" evidence="22">
    <location>
        <begin position="791"/>
        <end position="909"/>
    </location>
</feature>
<evidence type="ECO:0000256" key="18">
    <source>
        <dbReference type="SAM" id="Coils"/>
    </source>
</evidence>
<keyword evidence="7 20" id="KW-0812">Transmembrane</keyword>
<evidence type="ECO:0000256" key="17">
    <source>
        <dbReference type="PROSITE-ProRule" id="PRU00169"/>
    </source>
</evidence>
<name>A0A518HI97_9BACT</name>
<gene>
    <name evidence="25" type="primary">barA_1</name>
    <name evidence="25" type="ORF">Enr13x_03680</name>
</gene>
<dbReference type="EMBL" id="CP037423">
    <property type="protein sequence ID" value="QDV40562.1"/>
    <property type="molecule type" value="Genomic_DNA"/>
</dbReference>
<dbReference type="Gene3D" id="3.40.50.2300">
    <property type="match status" value="2"/>
</dbReference>
<evidence type="ECO:0000256" key="5">
    <source>
        <dbReference type="ARBA" id="ARBA00022553"/>
    </source>
</evidence>
<evidence type="ECO:0000256" key="1">
    <source>
        <dbReference type="ARBA" id="ARBA00000085"/>
    </source>
</evidence>
<dbReference type="SUPFAM" id="SSF55874">
    <property type="entry name" value="ATPase domain of HSP90 chaperone/DNA topoisomerase II/histidine kinase"/>
    <property type="match status" value="1"/>
</dbReference>
<dbReference type="GO" id="GO:0000155">
    <property type="term" value="F:phosphorelay sensor kinase activity"/>
    <property type="evidence" value="ECO:0007669"/>
    <property type="project" value="InterPro"/>
</dbReference>
<dbReference type="FunFam" id="1.10.287.130:FF:000002">
    <property type="entry name" value="Two-component osmosensing histidine kinase"/>
    <property type="match status" value="1"/>
</dbReference>
<dbReference type="InterPro" id="IPR004358">
    <property type="entry name" value="Sig_transdc_His_kin-like_C"/>
</dbReference>
<evidence type="ECO:0000256" key="13">
    <source>
        <dbReference type="ARBA" id="ARBA00023136"/>
    </source>
</evidence>
<dbReference type="Proteomes" id="UP000319004">
    <property type="component" value="Chromosome"/>
</dbReference>
<dbReference type="Gene3D" id="1.20.120.160">
    <property type="entry name" value="HPT domain"/>
    <property type="match status" value="1"/>
</dbReference>
<dbReference type="PANTHER" id="PTHR45339">
    <property type="entry name" value="HYBRID SIGNAL TRANSDUCTION HISTIDINE KINASE J"/>
    <property type="match status" value="1"/>
</dbReference>
<evidence type="ECO:0000256" key="16">
    <source>
        <dbReference type="PROSITE-ProRule" id="PRU00110"/>
    </source>
</evidence>
<evidence type="ECO:0000256" key="9">
    <source>
        <dbReference type="ARBA" id="ARBA00022777"/>
    </source>
</evidence>
<keyword evidence="18" id="KW-0175">Coiled coil</keyword>
<evidence type="ECO:0000256" key="11">
    <source>
        <dbReference type="ARBA" id="ARBA00022989"/>
    </source>
</evidence>
<keyword evidence="5 17" id="KW-0597">Phosphoprotein</keyword>
<keyword evidence="13 20" id="KW-0472">Membrane</keyword>
<evidence type="ECO:0000256" key="20">
    <source>
        <dbReference type="SAM" id="Phobius"/>
    </source>
</evidence>
<dbReference type="InterPro" id="IPR033479">
    <property type="entry name" value="dCache_1"/>
</dbReference>
<dbReference type="SMART" id="SM00304">
    <property type="entry name" value="HAMP"/>
    <property type="match status" value="1"/>
</dbReference>
<dbReference type="EC" id="2.7.13.3" evidence="3"/>
<keyword evidence="10" id="KW-0067">ATP-binding</keyword>
<dbReference type="Gene3D" id="6.10.340.10">
    <property type="match status" value="1"/>
</dbReference>
<dbReference type="SUPFAM" id="SSF52172">
    <property type="entry name" value="CheY-like"/>
    <property type="match status" value="2"/>
</dbReference>
<dbReference type="Pfam" id="PF00672">
    <property type="entry name" value="HAMP"/>
    <property type="match status" value="1"/>
</dbReference>
<dbReference type="SUPFAM" id="SSF47226">
    <property type="entry name" value="Histidine-containing phosphotransfer domain, HPT domain"/>
    <property type="match status" value="1"/>
</dbReference>
<evidence type="ECO:0000259" key="24">
    <source>
        <dbReference type="PROSITE" id="PS50894"/>
    </source>
</evidence>
<keyword evidence="11 20" id="KW-1133">Transmembrane helix</keyword>
<evidence type="ECO:0000256" key="10">
    <source>
        <dbReference type="ARBA" id="ARBA00022840"/>
    </source>
</evidence>
<evidence type="ECO:0000259" key="22">
    <source>
        <dbReference type="PROSITE" id="PS50110"/>
    </source>
</evidence>
<evidence type="ECO:0000259" key="21">
    <source>
        <dbReference type="PROSITE" id="PS50109"/>
    </source>
</evidence>
<dbReference type="Pfam" id="PF02743">
    <property type="entry name" value="dCache_1"/>
    <property type="match status" value="1"/>
</dbReference>
<dbReference type="InterPro" id="IPR036890">
    <property type="entry name" value="HATPase_C_sf"/>
</dbReference>
<dbReference type="Gene3D" id="3.30.565.10">
    <property type="entry name" value="Histidine kinase-like ATPase, C-terminal domain"/>
    <property type="match status" value="1"/>
</dbReference>
<evidence type="ECO:0000256" key="3">
    <source>
        <dbReference type="ARBA" id="ARBA00012438"/>
    </source>
</evidence>
<evidence type="ECO:0000256" key="12">
    <source>
        <dbReference type="ARBA" id="ARBA00023012"/>
    </source>
</evidence>
<dbReference type="KEGG" id="snep:Enr13x_03680"/>
<sequence>MRLNLQTKLTIFVAVVAFLTATLANLTSFHFAKSGLTEQIHRRLQTAAHDRQQRVLAYVNQQKERALLVASRTRLRRYLAERIDGTVDEARFRQGVERILTDAQSSTPEFLAISITDPQGQVITTTDSSFLEINYSDHPDYAQGRIDAHLGTPFRDDDGRYVAWLTAPAETNDDEFLGVVMVLLDVDRLTQILHDSTGLGDSGEVLIASRQGDRLHYLIPSAKPHDDTSASLETEAMNRAIANDSGQDIGRYAGTDVLIAWRPIALQAPEFRKWGMVVKMDCEEAFAPIGKLRNMQWFLEAALVLLSVLGAFVLARRFTSPISRLAKTADMIAGGDRYARVAVHSDDELGRLGTSFNRMTDELVRAQVTLEDRVEERTRELAESNQYLRKAREEADQANRAKSEFLANMSHEIRTPMNGIIGMSDLLEGTPLSAEQREYLGMVRGSADSLLRLLNDILDFSKIEAGKLELESIAFDLRDTVERTARSLGHHAADKGLELACRIDPDAPQVVVGDPGRIRQIIVNLVGNAMKFTEAGEVVVAVELEDRNETNAQLHFSVRDTGIGIPEEKLDSVFESFSQVDASTTRQYGGTGLGLSISGQLVSMMGGRIWVESELGQGTTFHFNLNLEIGQPLEPSPPAALEDLAGLPVLVVDDNGTNRLIFNEMLQSWGLAPTCVADGQTALEELERAAASDSPYQLVLLDCVMPNMDGYDVATKMLENDQLRHTKTIIISSATSEDKQRCRDLGVASYVTKPVVQSEFLDTILNAMVSSDAIVGISDTSQVKKSDVALRVLMVEDGYVNQRVATGLLERMGHQVQVASDGKLGVEAWRKGHFDVILMDWQMPVMDGQEATERIRTEEASTGNHIPIIAMTAAAMKGDRERCLEAGMDDYISKPIDPEELAMALRRHAPEDSPTAAEASGETSADDATVQPNDAPEGDAPKTETGGYQIIDVDHARNRMRGCNDAFLTEIAKVLRDEAAQRVNEIKDALTANDVKVVTRGAHTLKGAAANFGAKPVVELAEQIEQLGKAEDLGPVPDLLQALKQQVERLDAELETFVNRQGPSEE</sequence>
<dbReference type="GO" id="GO:0005886">
    <property type="term" value="C:plasma membrane"/>
    <property type="evidence" value="ECO:0007669"/>
    <property type="project" value="UniProtKB-SubCell"/>
</dbReference>
<evidence type="ECO:0000256" key="15">
    <source>
        <dbReference type="ARBA" id="ARBA00068150"/>
    </source>
</evidence>
<dbReference type="SUPFAM" id="SSF47384">
    <property type="entry name" value="Homodimeric domain of signal transducing histidine kinase"/>
    <property type="match status" value="1"/>
</dbReference>
<keyword evidence="8" id="KW-0547">Nucleotide-binding</keyword>
<dbReference type="CDD" id="cd16922">
    <property type="entry name" value="HATPase_EvgS-ArcB-TorS-like"/>
    <property type="match status" value="1"/>
</dbReference>
<organism evidence="25 26">
    <name type="scientific">Stieleria neptunia</name>
    <dbReference type="NCBI Taxonomy" id="2527979"/>
    <lineage>
        <taxon>Bacteria</taxon>
        <taxon>Pseudomonadati</taxon>
        <taxon>Planctomycetota</taxon>
        <taxon>Planctomycetia</taxon>
        <taxon>Pirellulales</taxon>
        <taxon>Pirellulaceae</taxon>
        <taxon>Stieleria</taxon>
    </lineage>
</organism>
<dbReference type="SMART" id="SM00388">
    <property type="entry name" value="HisKA"/>
    <property type="match status" value="1"/>
</dbReference>
<evidence type="ECO:0000256" key="2">
    <source>
        <dbReference type="ARBA" id="ARBA00004651"/>
    </source>
</evidence>
<dbReference type="Pfam" id="PF00512">
    <property type="entry name" value="HisKA"/>
    <property type="match status" value="1"/>
</dbReference>
<feature type="transmembrane region" description="Helical" evidence="20">
    <location>
        <begin position="297"/>
        <end position="315"/>
    </location>
</feature>
<dbReference type="Gene3D" id="3.30.450.20">
    <property type="entry name" value="PAS domain"/>
    <property type="match status" value="1"/>
</dbReference>
<evidence type="ECO:0000313" key="25">
    <source>
        <dbReference type="EMBL" id="QDV40562.1"/>
    </source>
</evidence>
<dbReference type="InterPro" id="IPR011006">
    <property type="entry name" value="CheY-like_superfamily"/>
</dbReference>
<evidence type="ECO:0000256" key="8">
    <source>
        <dbReference type="ARBA" id="ARBA00022741"/>
    </source>
</evidence>
<dbReference type="InterPro" id="IPR005467">
    <property type="entry name" value="His_kinase_dom"/>
</dbReference>
<dbReference type="PROSITE" id="PS50894">
    <property type="entry name" value="HPT"/>
    <property type="match status" value="1"/>
</dbReference>
<dbReference type="Pfam" id="PF02518">
    <property type="entry name" value="HATPase_c"/>
    <property type="match status" value="1"/>
</dbReference>
<dbReference type="InterPro" id="IPR008207">
    <property type="entry name" value="Sig_transdc_His_kin_Hpt_dom"/>
</dbReference>
<dbReference type="InterPro" id="IPR003594">
    <property type="entry name" value="HATPase_dom"/>
</dbReference>
<evidence type="ECO:0000256" key="6">
    <source>
        <dbReference type="ARBA" id="ARBA00022679"/>
    </source>
</evidence>
<evidence type="ECO:0000313" key="26">
    <source>
        <dbReference type="Proteomes" id="UP000319004"/>
    </source>
</evidence>
<dbReference type="CDD" id="cd12914">
    <property type="entry name" value="PDC1_DGC_like"/>
    <property type="match status" value="1"/>
</dbReference>
<dbReference type="PROSITE" id="PS50110">
    <property type="entry name" value="RESPONSE_REGULATORY"/>
    <property type="match status" value="2"/>
</dbReference>
<reference evidence="25 26" key="1">
    <citation type="submission" date="2019-03" db="EMBL/GenBank/DDBJ databases">
        <title>Deep-cultivation of Planctomycetes and their phenomic and genomic characterization uncovers novel biology.</title>
        <authorList>
            <person name="Wiegand S."/>
            <person name="Jogler M."/>
            <person name="Boedeker C."/>
            <person name="Pinto D."/>
            <person name="Vollmers J."/>
            <person name="Rivas-Marin E."/>
            <person name="Kohn T."/>
            <person name="Peeters S.H."/>
            <person name="Heuer A."/>
            <person name="Rast P."/>
            <person name="Oberbeckmann S."/>
            <person name="Bunk B."/>
            <person name="Jeske O."/>
            <person name="Meyerdierks A."/>
            <person name="Storesund J.E."/>
            <person name="Kallscheuer N."/>
            <person name="Luecker S."/>
            <person name="Lage O.M."/>
            <person name="Pohl T."/>
            <person name="Merkel B.J."/>
            <person name="Hornburger P."/>
            <person name="Mueller R.-W."/>
            <person name="Bruemmer F."/>
            <person name="Labrenz M."/>
            <person name="Spormann A.M."/>
            <person name="Op den Camp H."/>
            <person name="Overmann J."/>
            <person name="Amann R."/>
            <person name="Jetten M.S.M."/>
            <person name="Mascher T."/>
            <person name="Medema M.H."/>
            <person name="Devos D.P."/>
            <person name="Kaster A.-K."/>
            <person name="Ovreas L."/>
            <person name="Rohde M."/>
            <person name="Galperin M.Y."/>
            <person name="Jogler C."/>
        </authorList>
    </citation>
    <scope>NUCLEOTIDE SEQUENCE [LARGE SCALE GENOMIC DNA]</scope>
    <source>
        <strain evidence="25 26">Enr13</strain>
    </source>
</reference>
<dbReference type="SUPFAM" id="SSF158472">
    <property type="entry name" value="HAMP domain-like"/>
    <property type="match status" value="1"/>
</dbReference>
<proteinExistence type="predicted"/>
<dbReference type="InterPro" id="IPR001789">
    <property type="entry name" value="Sig_transdc_resp-reg_receiver"/>
</dbReference>
<feature type="domain" description="Histidine kinase" evidence="21">
    <location>
        <begin position="408"/>
        <end position="629"/>
    </location>
</feature>
<keyword evidence="6 25" id="KW-0808">Transferase</keyword>
<feature type="modified residue" description="4-aspartylphosphate" evidence="17">
    <location>
        <position position="840"/>
    </location>
</feature>
<dbReference type="SMART" id="SM00073">
    <property type="entry name" value="HPT"/>
    <property type="match status" value="1"/>
</dbReference>
<keyword evidence="12" id="KW-0902">Two-component regulatory system</keyword>
<feature type="domain" description="HAMP" evidence="23">
    <location>
        <begin position="316"/>
        <end position="368"/>
    </location>
</feature>
<comment type="subcellular location">
    <subcellularLocation>
        <location evidence="2">Cell membrane</location>
        <topology evidence="2">Multi-pass membrane protein</topology>
    </subcellularLocation>
</comment>
<feature type="domain" description="Response regulatory" evidence="22">
    <location>
        <begin position="648"/>
        <end position="768"/>
    </location>
</feature>
<dbReference type="SMART" id="SM00448">
    <property type="entry name" value="REC"/>
    <property type="match status" value="2"/>
</dbReference>
<dbReference type="CDD" id="cd00082">
    <property type="entry name" value="HisKA"/>
    <property type="match status" value="1"/>
</dbReference>
<feature type="region of interest" description="Disordered" evidence="19">
    <location>
        <begin position="908"/>
        <end position="947"/>
    </location>
</feature>
<evidence type="ECO:0000256" key="19">
    <source>
        <dbReference type="SAM" id="MobiDB-lite"/>
    </source>
</evidence>
<dbReference type="RefSeq" id="WP_145384421.1">
    <property type="nucleotide sequence ID" value="NZ_CP037423.1"/>
</dbReference>
<evidence type="ECO:0000256" key="7">
    <source>
        <dbReference type="ARBA" id="ARBA00022692"/>
    </source>
</evidence>
<dbReference type="PANTHER" id="PTHR45339:SF1">
    <property type="entry name" value="HYBRID SIGNAL TRANSDUCTION HISTIDINE KINASE J"/>
    <property type="match status" value="1"/>
</dbReference>
<dbReference type="CDD" id="cd00088">
    <property type="entry name" value="HPT"/>
    <property type="match status" value="1"/>
</dbReference>
<feature type="modified residue" description="4-aspartylphosphate" evidence="17">
    <location>
        <position position="702"/>
    </location>
</feature>
<dbReference type="PRINTS" id="PR00344">
    <property type="entry name" value="BCTRLSENSOR"/>
</dbReference>
<comment type="subunit">
    <text evidence="14">At low DSF concentrations, interacts with RpfF.</text>
</comment>
<dbReference type="InterPro" id="IPR003661">
    <property type="entry name" value="HisK_dim/P_dom"/>
</dbReference>
<dbReference type="GO" id="GO:0005524">
    <property type="term" value="F:ATP binding"/>
    <property type="evidence" value="ECO:0007669"/>
    <property type="project" value="UniProtKB-KW"/>
</dbReference>
<dbReference type="PROSITE" id="PS50885">
    <property type="entry name" value="HAMP"/>
    <property type="match status" value="1"/>
</dbReference>
<accession>A0A518HI97</accession>
<feature type="modified residue" description="Phosphohistidine" evidence="16">
    <location>
        <position position="1003"/>
    </location>
</feature>
<dbReference type="CDD" id="cd06225">
    <property type="entry name" value="HAMP"/>
    <property type="match status" value="1"/>
</dbReference>
<dbReference type="PROSITE" id="PS50109">
    <property type="entry name" value="HIS_KIN"/>
    <property type="match status" value="1"/>
</dbReference>
<dbReference type="OrthoDB" id="9762493at2"/>
<dbReference type="InterPro" id="IPR036641">
    <property type="entry name" value="HPT_dom_sf"/>
</dbReference>
<dbReference type="Pfam" id="PF01627">
    <property type="entry name" value="Hpt"/>
    <property type="match status" value="1"/>
</dbReference>
<protein>
    <recommendedName>
        <fullName evidence="15">Sensory/regulatory protein RpfC</fullName>
        <ecNumber evidence="3">2.7.13.3</ecNumber>
    </recommendedName>
</protein>
<dbReference type="InterPro" id="IPR036097">
    <property type="entry name" value="HisK_dim/P_sf"/>
</dbReference>
<keyword evidence="9 25" id="KW-0418">Kinase</keyword>
<dbReference type="Gene3D" id="1.10.287.130">
    <property type="match status" value="1"/>
</dbReference>
<comment type="catalytic activity">
    <reaction evidence="1">
        <text>ATP + protein L-histidine = ADP + protein N-phospho-L-histidine.</text>
        <dbReference type="EC" id="2.7.13.3"/>
    </reaction>
</comment>
<feature type="coiled-coil region" evidence="18">
    <location>
        <begin position="374"/>
        <end position="408"/>
    </location>
</feature>
<dbReference type="CDD" id="cd17546">
    <property type="entry name" value="REC_hyHK_CKI1_RcsC-like"/>
    <property type="match status" value="1"/>
</dbReference>